<feature type="transmembrane region" description="Helical" evidence="8">
    <location>
        <begin position="96"/>
        <end position="115"/>
    </location>
</feature>
<feature type="transmembrane region" description="Helical" evidence="8">
    <location>
        <begin position="159"/>
        <end position="179"/>
    </location>
</feature>
<accession>A0A0M2SS83</accession>
<feature type="transmembrane region" description="Helical" evidence="8">
    <location>
        <begin position="286"/>
        <end position="304"/>
    </location>
</feature>
<evidence type="ECO:0000256" key="4">
    <source>
        <dbReference type="ARBA" id="ARBA00022475"/>
    </source>
</evidence>
<feature type="transmembrane region" description="Helical" evidence="8">
    <location>
        <begin position="64"/>
        <end position="84"/>
    </location>
</feature>
<sequence length="340" mass="36209">MNQLEVKKKKKLFFVSVLLLALIVVMFFISLSSGVIQIAPGDVVKTLLNQGTARQELVLFDFRLPGIVLALLIGAGLAVSGVILQGITQNELADPGILGINTGAGLAVVLFLYFFKNQLDPASSLSVFMMPFAALMGAVAAALIIYALAWKQGVNPIRLVLVGIGVNAGFAAFLTIFQLKMDPQDFRQATVWLTGDIWNANWSFVLALLPWMLILIPYAMSKARSLNVMNLGDEVASGLGTSVEGERRLLLFVAVALAGASVAAGGGIAFLGLVIPHIARKIMGPLHQYIIPVSVLLGALLLMVSDAIGKTLLAPTQIPVGIIVSILSAPYFVYLLIKTK</sequence>
<dbReference type="RefSeq" id="WP_046524277.1">
    <property type="nucleotide sequence ID" value="NZ_LAYY01000014.1"/>
</dbReference>
<evidence type="ECO:0000256" key="1">
    <source>
        <dbReference type="ARBA" id="ARBA00004651"/>
    </source>
</evidence>
<dbReference type="PANTHER" id="PTHR30472">
    <property type="entry name" value="FERRIC ENTEROBACTIN TRANSPORT SYSTEM PERMEASE PROTEIN"/>
    <property type="match status" value="1"/>
</dbReference>
<dbReference type="InterPro" id="IPR000522">
    <property type="entry name" value="ABC_transptr_permease_BtuC"/>
</dbReference>
<gene>
    <name evidence="9" type="ORF">WQ57_13335</name>
</gene>
<feature type="transmembrane region" description="Helical" evidence="8">
    <location>
        <begin position="199"/>
        <end position="220"/>
    </location>
</feature>
<feature type="transmembrane region" description="Helical" evidence="8">
    <location>
        <begin position="316"/>
        <end position="337"/>
    </location>
</feature>
<dbReference type="Gene3D" id="1.10.3470.10">
    <property type="entry name" value="ABC transporter involved in vitamin B12 uptake, BtuC"/>
    <property type="match status" value="1"/>
</dbReference>
<dbReference type="InterPro" id="IPR037294">
    <property type="entry name" value="ABC_BtuC-like"/>
</dbReference>
<dbReference type="OrthoDB" id="9811721at2"/>
<dbReference type="Pfam" id="PF01032">
    <property type="entry name" value="FecCD"/>
    <property type="match status" value="1"/>
</dbReference>
<keyword evidence="6 8" id="KW-1133">Transmembrane helix</keyword>
<feature type="transmembrane region" description="Helical" evidence="8">
    <location>
        <begin position="12"/>
        <end position="39"/>
    </location>
</feature>
<dbReference type="FunFam" id="1.10.3470.10:FF:000001">
    <property type="entry name" value="Vitamin B12 ABC transporter permease BtuC"/>
    <property type="match status" value="1"/>
</dbReference>
<dbReference type="GO" id="GO:0033214">
    <property type="term" value="P:siderophore-iron import into cell"/>
    <property type="evidence" value="ECO:0007669"/>
    <property type="project" value="TreeGrafter"/>
</dbReference>
<comment type="similarity">
    <text evidence="2">Belongs to the binding-protein-dependent transport system permease family. FecCD subfamily.</text>
</comment>
<dbReference type="CDD" id="cd06550">
    <property type="entry name" value="TM_ABC_iron-siderophores_like"/>
    <property type="match status" value="1"/>
</dbReference>
<name>A0A0M2SS83_9BACI</name>
<proteinExistence type="inferred from homology"/>
<keyword evidence="3" id="KW-0813">Transport</keyword>
<evidence type="ECO:0000256" key="6">
    <source>
        <dbReference type="ARBA" id="ARBA00022989"/>
    </source>
</evidence>
<reference evidence="9 10" key="1">
    <citation type="submission" date="2015-04" db="EMBL/GenBank/DDBJ databases">
        <title>Taxonomic description and genome sequence of Bacillus campisalis sp. nov., a novel member of the genus Bacillus isolated from solar saltern.</title>
        <authorList>
            <person name="Mathan Kumar R."/>
            <person name="Kaur G."/>
            <person name="Kumar A."/>
            <person name="Singh N.K."/>
            <person name="Kaur N."/>
            <person name="Kumar N."/>
            <person name="Mayilraj S."/>
        </authorList>
    </citation>
    <scope>NUCLEOTIDE SEQUENCE [LARGE SCALE GENOMIC DNA]</scope>
    <source>
        <strain evidence="9 10">SA2-6</strain>
    </source>
</reference>
<evidence type="ECO:0000256" key="5">
    <source>
        <dbReference type="ARBA" id="ARBA00022692"/>
    </source>
</evidence>
<dbReference type="GO" id="GO:0022857">
    <property type="term" value="F:transmembrane transporter activity"/>
    <property type="evidence" value="ECO:0007669"/>
    <property type="project" value="InterPro"/>
</dbReference>
<evidence type="ECO:0000313" key="10">
    <source>
        <dbReference type="Proteomes" id="UP000034166"/>
    </source>
</evidence>
<comment type="subcellular location">
    <subcellularLocation>
        <location evidence="1">Cell membrane</location>
        <topology evidence="1">Multi-pass membrane protein</topology>
    </subcellularLocation>
</comment>
<keyword evidence="5 8" id="KW-0812">Transmembrane</keyword>
<protein>
    <submittedName>
        <fullName evidence="9">Iron ABC transporter permease</fullName>
    </submittedName>
</protein>
<evidence type="ECO:0000256" key="7">
    <source>
        <dbReference type="ARBA" id="ARBA00023136"/>
    </source>
</evidence>
<keyword evidence="7 8" id="KW-0472">Membrane</keyword>
<dbReference type="AlphaFoldDB" id="A0A0M2SS83"/>
<keyword evidence="4" id="KW-1003">Cell membrane</keyword>
<dbReference type="PATRIC" id="fig|1408103.3.peg.2993"/>
<dbReference type="PANTHER" id="PTHR30472:SF64">
    <property type="entry name" value="IRON(3+)-HYDROXAMATE IMPORT SYSTEM PERMEASE PROTEIN FHUG"/>
    <property type="match status" value="1"/>
</dbReference>
<feature type="transmembrane region" description="Helical" evidence="8">
    <location>
        <begin position="127"/>
        <end position="147"/>
    </location>
</feature>
<organism evidence="9 10">
    <name type="scientific">Mesobacillus campisalis</name>
    <dbReference type="NCBI Taxonomy" id="1408103"/>
    <lineage>
        <taxon>Bacteria</taxon>
        <taxon>Bacillati</taxon>
        <taxon>Bacillota</taxon>
        <taxon>Bacilli</taxon>
        <taxon>Bacillales</taxon>
        <taxon>Bacillaceae</taxon>
        <taxon>Mesobacillus</taxon>
    </lineage>
</organism>
<evidence type="ECO:0000313" key="9">
    <source>
        <dbReference type="EMBL" id="KKK37434.1"/>
    </source>
</evidence>
<dbReference type="Proteomes" id="UP000034166">
    <property type="component" value="Unassembled WGS sequence"/>
</dbReference>
<feature type="transmembrane region" description="Helical" evidence="8">
    <location>
        <begin position="249"/>
        <end position="274"/>
    </location>
</feature>
<evidence type="ECO:0000256" key="2">
    <source>
        <dbReference type="ARBA" id="ARBA00007935"/>
    </source>
</evidence>
<comment type="caution">
    <text evidence="9">The sequence shown here is derived from an EMBL/GenBank/DDBJ whole genome shotgun (WGS) entry which is preliminary data.</text>
</comment>
<evidence type="ECO:0000256" key="3">
    <source>
        <dbReference type="ARBA" id="ARBA00022448"/>
    </source>
</evidence>
<keyword evidence="10" id="KW-1185">Reference proteome</keyword>
<dbReference type="GO" id="GO:0005886">
    <property type="term" value="C:plasma membrane"/>
    <property type="evidence" value="ECO:0007669"/>
    <property type="project" value="UniProtKB-SubCell"/>
</dbReference>
<dbReference type="SUPFAM" id="SSF81345">
    <property type="entry name" value="ABC transporter involved in vitamin B12 uptake, BtuC"/>
    <property type="match status" value="1"/>
</dbReference>
<dbReference type="EMBL" id="LAYY01000014">
    <property type="protein sequence ID" value="KKK37434.1"/>
    <property type="molecule type" value="Genomic_DNA"/>
</dbReference>
<evidence type="ECO:0000256" key="8">
    <source>
        <dbReference type="SAM" id="Phobius"/>
    </source>
</evidence>